<protein>
    <recommendedName>
        <fullName evidence="3">DUF4174 domain-containing protein</fullName>
    </recommendedName>
</protein>
<dbReference type="RefSeq" id="WP_237364144.1">
    <property type="nucleotide sequence ID" value="NZ_CAKLDM010000005.1"/>
</dbReference>
<reference evidence="1" key="1">
    <citation type="submission" date="2021-11" db="EMBL/GenBank/DDBJ databases">
        <authorList>
            <person name="Rodrigo-Torres L."/>
            <person name="Arahal R. D."/>
            <person name="Lucena T."/>
        </authorList>
    </citation>
    <scope>NUCLEOTIDE SEQUENCE</scope>
    <source>
        <strain evidence="1">CECT 7928</strain>
    </source>
</reference>
<dbReference type="EMBL" id="CAKLDM010000005">
    <property type="protein sequence ID" value="CAH0543228.1"/>
    <property type="molecule type" value="Genomic_DNA"/>
</dbReference>
<gene>
    <name evidence="1" type="ORF">VMF7928_04481</name>
</gene>
<accession>A0ABM9A9X5</accession>
<dbReference type="Proteomes" id="UP000838748">
    <property type="component" value="Unassembled WGS sequence"/>
</dbReference>
<evidence type="ECO:0008006" key="3">
    <source>
        <dbReference type="Google" id="ProtNLM"/>
    </source>
</evidence>
<evidence type="ECO:0000313" key="1">
    <source>
        <dbReference type="EMBL" id="CAH0543228.1"/>
    </source>
</evidence>
<keyword evidence="2" id="KW-1185">Reference proteome</keyword>
<evidence type="ECO:0000313" key="2">
    <source>
        <dbReference type="Proteomes" id="UP000838748"/>
    </source>
</evidence>
<organism evidence="1 2">
    <name type="scientific">Vibrio marisflavi CECT 7928</name>
    <dbReference type="NCBI Taxonomy" id="634439"/>
    <lineage>
        <taxon>Bacteria</taxon>
        <taxon>Pseudomonadati</taxon>
        <taxon>Pseudomonadota</taxon>
        <taxon>Gammaproteobacteria</taxon>
        <taxon>Vibrionales</taxon>
        <taxon>Vibrionaceae</taxon>
        <taxon>Vibrio</taxon>
    </lineage>
</organism>
<comment type="caution">
    <text evidence="1">The sequence shown here is derived from an EMBL/GenBank/DDBJ whole genome shotgun (WGS) entry which is preliminary data.</text>
</comment>
<name>A0ABM9A9X5_9VIBR</name>
<sequence>MYDICDLKLPRLDKKITKDDHKRRRFYDYVYEGISQLANYEDYFKYEQNKQYALENKSITVDDPRLYLIVGNCENFHDSDVAEASRMLEKRKGSDKKYVLIDYDTLNAMFLFSGAD</sequence>
<proteinExistence type="predicted"/>